<evidence type="ECO:0000256" key="1">
    <source>
        <dbReference type="ARBA" id="ARBA00006524"/>
    </source>
</evidence>
<organism evidence="3 4">
    <name type="scientific">Escallonia herrerae</name>
    <dbReference type="NCBI Taxonomy" id="1293975"/>
    <lineage>
        <taxon>Eukaryota</taxon>
        <taxon>Viridiplantae</taxon>
        <taxon>Streptophyta</taxon>
        <taxon>Embryophyta</taxon>
        <taxon>Tracheophyta</taxon>
        <taxon>Spermatophyta</taxon>
        <taxon>Magnoliopsida</taxon>
        <taxon>eudicotyledons</taxon>
        <taxon>Gunneridae</taxon>
        <taxon>Pentapetalae</taxon>
        <taxon>asterids</taxon>
        <taxon>campanulids</taxon>
        <taxon>Escalloniales</taxon>
        <taxon>Escalloniaceae</taxon>
        <taxon>Escallonia</taxon>
    </lineage>
</organism>
<evidence type="ECO:0000256" key="2">
    <source>
        <dbReference type="ARBA" id="ARBA00022552"/>
    </source>
</evidence>
<proteinExistence type="inferred from homology"/>
<dbReference type="EMBL" id="JAVXUP010000248">
    <property type="protein sequence ID" value="KAK3032976.1"/>
    <property type="molecule type" value="Genomic_DNA"/>
</dbReference>
<keyword evidence="4" id="KW-1185">Reference proteome</keyword>
<dbReference type="AlphaFoldDB" id="A0AA88WRW0"/>
<reference evidence="3" key="1">
    <citation type="submission" date="2022-12" db="EMBL/GenBank/DDBJ databases">
        <title>Draft genome assemblies for two species of Escallonia (Escalloniales).</title>
        <authorList>
            <person name="Chanderbali A."/>
            <person name="Dervinis C."/>
            <person name="Anghel I."/>
            <person name="Soltis D."/>
            <person name="Soltis P."/>
            <person name="Zapata F."/>
        </authorList>
    </citation>
    <scope>NUCLEOTIDE SEQUENCE</scope>
    <source>
        <strain evidence="3">UCBG64.0493</strain>
        <tissue evidence="3">Leaf</tissue>
    </source>
</reference>
<comment type="similarity">
    <text evidence="1">Belongs to the TSR2 family.</text>
</comment>
<comment type="caution">
    <text evidence="3">The sequence shown here is derived from an EMBL/GenBank/DDBJ whole genome shotgun (WGS) entry which is preliminary data.</text>
</comment>
<evidence type="ECO:0000313" key="3">
    <source>
        <dbReference type="EMBL" id="KAK3032976.1"/>
    </source>
</evidence>
<keyword evidence="2" id="KW-0698">rRNA processing</keyword>
<protein>
    <submittedName>
        <fullName evidence="3">Uncharacterized protein</fullName>
    </submittedName>
</protein>
<name>A0AA88WRW0_9ASTE</name>
<dbReference type="Pfam" id="PF10273">
    <property type="entry name" value="WGG"/>
    <property type="match status" value="1"/>
</dbReference>
<accession>A0AA88WRW0</accession>
<gene>
    <name evidence="3" type="ORF">RJ639_035804</name>
</gene>
<dbReference type="Proteomes" id="UP001188597">
    <property type="component" value="Unassembled WGS sequence"/>
</dbReference>
<sequence>MDQRVLSVDTAAQLRQGIDLLLSKWSALQMTIDNEWGGRDSRPLRPRPLLRAPLPPTKAIFIPDKECQKPDLLATSSDFLQILVHLLLR</sequence>
<evidence type="ECO:0000313" key="4">
    <source>
        <dbReference type="Proteomes" id="UP001188597"/>
    </source>
</evidence>
<dbReference type="InterPro" id="IPR019398">
    <property type="entry name" value="Pre-rRNA_process_TSR2"/>
</dbReference>
<dbReference type="GO" id="GO:0006364">
    <property type="term" value="P:rRNA processing"/>
    <property type="evidence" value="ECO:0007669"/>
    <property type="project" value="UniProtKB-KW"/>
</dbReference>